<dbReference type="CDD" id="cd00016">
    <property type="entry name" value="ALP_like"/>
    <property type="match status" value="1"/>
</dbReference>
<evidence type="ECO:0000313" key="3">
    <source>
        <dbReference type="Proteomes" id="UP000020529"/>
    </source>
</evidence>
<dbReference type="PANTHER" id="PTHR10151:SF120">
    <property type="entry name" value="BIS(5'-ADENOSYL)-TRIPHOSPHATASE"/>
    <property type="match status" value="1"/>
</dbReference>
<feature type="signal peptide" evidence="1">
    <location>
        <begin position="1"/>
        <end position="21"/>
    </location>
</feature>
<dbReference type="Pfam" id="PF01663">
    <property type="entry name" value="Phosphodiest"/>
    <property type="match status" value="1"/>
</dbReference>
<gene>
    <name evidence="2" type="ORF">M124_1129</name>
</gene>
<dbReference type="Proteomes" id="UP000020529">
    <property type="component" value="Unassembled WGS sequence"/>
</dbReference>
<proteinExistence type="predicted"/>
<name>A0A015UMF9_BACFG</name>
<reference evidence="2 3" key="1">
    <citation type="submission" date="2014-02" db="EMBL/GenBank/DDBJ databases">
        <authorList>
            <person name="Sears C."/>
            <person name="Carroll K."/>
            <person name="Sack B.R."/>
            <person name="Qadri F."/>
            <person name="Myers L.L."/>
            <person name="Chung G.-T."/>
            <person name="Escheverria P."/>
            <person name="Fraser C.M."/>
            <person name="Sadzewicz L."/>
            <person name="Shefchek K.A."/>
            <person name="Tallon L."/>
            <person name="Das S.P."/>
            <person name="Daugherty S."/>
            <person name="Mongodin E.F."/>
        </authorList>
    </citation>
    <scope>NUCLEOTIDE SEQUENCE [LARGE SCALE GENOMIC DNA]</scope>
    <source>
        <strain evidence="3">3988T(B)14</strain>
    </source>
</reference>
<evidence type="ECO:0000313" key="2">
    <source>
        <dbReference type="EMBL" id="EXY75063.1"/>
    </source>
</evidence>
<keyword evidence="1" id="KW-0732">Signal</keyword>
<dbReference type="RefSeq" id="WP_022347277.1">
    <property type="nucleotide sequence ID" value="NZ_JGCY01000249.1"/>
</dbReference>
<organism evidence="2 3">
    <name type="scientific">Bacteroides fragilis str. 3988T(B)14</name>
    <dbReference type="NCBI Taxonomy" id="1339315"/>
    <lineage>
        <taxon>Bacteria</taxon>
        <taxon>Pseudomonadati</taxon>
        <taxon>Bacteroidota</taxon>
        <taxon>Bacteroidia</taxon>
        <taxon>Bacteroidales</taxon>
        <taxon>Bacteroidaceae</taxon>
        <taxon>Bacteroides</taxon>
    </lineage>
</organism>
<dbReference type="GO" id="GO:0016787">
    <property type="term" value="F:hydrolase activity"/>
    <property type="evidence" value="ECO:0007669"/>
    <property type="project" value="UniProtKB-ARBA"/>
</dbReference>
<dbReference type="SUPFAM" id="SSF53649">
    <property type="entry name" value="Alkaline phosphatase-like"/>
    <property type="match status" value="1"/>
</dbReference>
<dbReference type="Gene3D" id="3.40.720.10">
    <property type="entry name" value="Alkaline Phosphatase, subunit A"/>
    <property type="match status" value="2"/>
</dbReference>
<protein>
    <submittedName>
        <fullName evidence="2">Type I phosphodiesterase / nucleotide pyrophosphatase family protein</fullName>
    </submittedName>
</protein>
<evidence type="ECO:0000256" key="1">
    <source>
        <dbReference type="SAM" id="SignalP"/>
    </source>
</evidence>
<feature type="chain" id="PRO_5001477245" evidence="1">
    <location>
        <begin position="22"/>
        <end position="299"/>
    </location>
</feature>
<dbReference type="InterPro" id="IPR002591">
    <property type="entry name" value="Phosphodiest/P_Trfase"/>
</dbReference>
<sequence>MKKLFVLVCLLVIGFCNVAWAAKRQAKHVVLIALDGWGAYSVPKADIPNIKSLMDEGCYTLHKRSVFPSSSAINWASMFMGVGTELHGYTEWGSRTPEIPSRVVNEHGISPTIFSVMRQQYPEAETGCLYEWEGIKYLVDTLALSYHAQAPDYDKYPTALCEMAEKYIKDKKPAMLAVCFDQLDHTGHAVGHDTPGYYEKLKELDGYVGRIIAAIKEAGIYDDTIIMMTADHGGIKKGHGGITLQEVEIPFIIAGKNVRKGGEFQESMMQFDTAATMGYVFGVKQPQVWIGRPMIQVFK</sequence>
<dbReference type="PATRIC" id="fig|1339315.3.peg.1920"/>
<comment type="caution">
    <text evidence="2">The sequence shown here is derived from an EMBL/GenBank/DDBJ whole genome shotgun (WGS) entry which is preliminary data.</text>
</comment>
<accession>A0A015UMF9</accession>
<dbReference type="InterPro" id="IPR017850">
    <property type="entry name" value="Alkaline_phosphatase_core_sf"/>
</dbReference>
<dbReference type="EMBL" id="JGCY01000249">
    <property type="protein sequence ID" value="EXY75063.1"/>
    <property type="molecule type" value="Genomic_DNA"/>
</dbReference>
<dbReference type="AlphaFoldDB" id="A0A015UMF9"/>
<dbReference type="PANTHER" id="PTHR10151">
    <property type="entry name" value="ECTONUCLEOTIDE PYROPHOSPHATASE/PHOSPHODIESTERASE"/>
    <property type="match status" value="1"/>
</dbReference>